<dbReference type="PRINTS" id="PR00412">
    <property type="entry name" value="EPOXHYDRLASE"/>
</dbReference>
<dbReference type="Gene3D" id="3.40.50.1820">
    <property type="entry name" value="alpha/beta hydrolase"/>
    <property type="match status" value="1"/>
</dbReference>
<proteinExistence type="predicted"/>
<reference evidence="3" key="1">
    <citation type="journal article" date="2019" name="Int. J. Syst. Evol. Microbiol.">
        <title>The Global Catalogue of Microorganisms (GCM) 10K type strain sequencing project: providing services to taxonomists for standard genome sequencing and annotation.</title>
        <authorList>
            <consortium name="The Broad Institute Genomics Platform"/>
            <consortium name="The Broad Institute Genome Sequencing Center for Infectious Disease"/>
            <person name="Wu L."/>
            <person name="Ma J."/>
        </authorList>
    </citation>
    <scope>NUCLEOTIDE SEQUENCE [LARGE SCALE GENOMIC DNA]</scope>
    <source>
        <strain evidence="3">JCM 3369</strain>
    </source>
</reference>
<dbReference type="Proteomes" id="UP001596380">
    <property type="component" value="Unassembled WGS sequence"/>
</dbReference>
<accession>A0ABW2CPB3</accession>
<dbReference type="InterPro" id="IPR000639">
    <property type="entry name" value="Epox_hydrolase-like"/>
</dbReference>
<dbReference type="PANTHER" id="PTHR43194">
    <property type="entry name" value="HYDROLASE ALPHA/BETA FOLD FAMILY"/>
    <property type="match status" value="1"/>
</dbReference>
<dbReference type="SUPFAM" id="SSF53474">
    <property type="entry name" value="alpha/beta-Hydrolases"/>
    <property type="match status" value="1"/>
</dbReference>
<organism evidence="2 3">
    <name type="scientific">Actinomadura yumaensis</name>
    <dbReference type="NCBI Taxonomy" id="111807"/>
    <lineage>
        <taxon>Bacteria</taxon>
        <taxon>Bacillati</taxon>
        <taxon>Actinomycetota</taxon>
        <taxon>Actinomycetes</taxon>
        <taxon>Streptosporangiales</taxon>
        <taxon>Thermomonosporaceae</taxon>
        <taxon>Actinomadura</taxon>
    </lineage>
</organism>
<dbReference type="EMBL" id="JBHSXS010000015">
    <property type="protein sequence ID" value="MFC6882761.1"/>
    <property type="molecule type" value="Genomic_DNA"/>
</dbReference>
<gene>
    <name evidence="2" type="ORF">ACFQKB_23600</name>
</gene>
<dbReference type="PRINTS" id="PR00111">
    <property type="entry name" value="ABHYDROLASE"/>
</dbReference>
<dbReference type="RefSeq" id="WP_160820440.1">
    <property type="nucleotide sequence ID" value="NZ_JBHSXE010000001.1"/>
</dbReference>
<evidence type="ECO:0000313" key="2">
    <source>
        <dbReference type="EMBL" id="MFC6882761.1"/>
    </source>
</evidence>
<comment type="caution">
    <text evidence="2">The sequence shown here is derived from an EMBL/GenBank/DDBJ whole genome shotgun (WGS) entry which is preliminary data.</text>
</comment>
<evidence type="ECO:0000259" key="1">
    <source>
        <dbReference type="Pfam" id="PF00561"/>
    </source>
</evidence>
<dbReference type="InterPro" id="IPR000073">
    <property type="entry name" value="AB_hydrolase_1"/>
</dbReference>
<dbReference type="GO" id="GO:0016787">
    <property type="term" value="F:hydrolase activity"/>
    <property type="evidence" value="ECO:0007669"/>
    <property type="project" value="UniProtKB-KW"/>
</dbReference>
<dbReference type="InterPro" id="IPR050228">
    <property type="entry name" value="Carboxylesterase_BioH"/>
</dbReference>
<sequence>MTEFLEVAGGRTAYDATGEGPLVVLAPGVGDLRATYRSLVPGLVAAGYRVATTDLRGHGESSTGFASYANAACGSDLAALIRHLGGGPAVVFGNSFSGGTAVWLAANEPDLVAGLVLEGAFTRPTEPSAFQSLALALVGRSPALWGMYYRSLYPGPKPDDFAAYLAALKANLREPGRLASMRAMLSGTKGDLAGALGRSTAPALVVMGAKDKDFPDPRAEADTIAAEHGGRTEIAMIDGAGHYPHAQFPDETLAAVLPFLREVAPVRNGGE</sequence>
<feature type="domain" description="AB hydrolase-1" evidence="1">
    <location>
        <begin position="21"/>
        <end position="175"/>
    </location>
</feature>
<keyword evidence="2" id="KW-0378">Hydrolase</keyword>
<dbReference type="InterPro" id="IPR029058">
    <property type="entry name" value="AB_hydrolase_fold"/>
</dbReference>
<protein>
    <submittedName>
        <fullName evidence="2">Alpha/beta fold hydrolase</fullName>
    </submittedName>
</protein>
<name>A0ABW2CPB3_9ACTN</name>
<dbReference type="Pfam" id="PF00561">
    <property type="entry name" value="Abhydrolase_1"/>
    <property type="match status" value="1"/>
</dbReference>
<dbReference type="PANTHER" id="PTHR43194:SF2">
    <property type="entry name" value="PEROXISOMAL MEMBRANE PROTEIN LPX1"/>
    <property type="match status" value="1"/>
</dbReference>
<keyword evidence="3" id="KW-1185">Reference proteome</keyword>
<evidence type="ECO:0000313" key="3">
    <source>
        <dbReference type="Proteomes" id="UP001596380"/>
    </source>
</evidence>